<dbReference type="GO" id="GO:0008967">
    <property type="term" value="F:phosphoglycolate phosphatase activity"/>
    <property type="evidence" value="ECO:0007669"/>
    <property type="project" value="TreeGrafter"/>
</dbReference>
<dbReference type="InterPro" id="IPR050155">
    <property type="entry name" value="HAD-like_hydrolase_sf"/>
</dbReference>
<evidence type="ECO:0000313" key="2">
    <source>
        <dbReference type="EMBL" id="MBM3282292.1"/>
    </source>
</evidence>
<dbReference type="InterPro" id="IPR036412">
    <property type="entry name" value="HAD-like_sf"/>
</dbReference>
<dbReference type="InterPro" id="IPR023214">
    <property type="entry name" value="HAD_sf"/>
</dbReference>
<dbReference type="PANTHER" id="PTHR43434:SF1">
    <property type="entry name" value="PHOSPHOGLYCOLATE PHOSPHATASE"/>
    <property type="match status" value="1"/>
</dbReference>
<name>A0A8T4C6U8_9ARCH</name>
<accession>A0A8T4C6U8</accession>
<organism evidence="2 3">
    <name type="scientific">Candidatus Iainarchaeum sp</name>
    <dbReference type="NCBI Taxonomy" id="3101447"/>
    <lineage>
        <taxon>Archaea</taxon>
        <taxon>Candidatus Iainarchaeota</taxon>
        <taxon>Candidatus Iainarchaeia</taxon>
        <taxon>Candidatus Iainarchaeales</taxon>
        <taxon>Candidatus Iainarchaeaceae</taxon>
        <taxon>Candidatus Iainarchaeum</taxon>
    </lineage>
</organism>
<dbReference type="InterPro" id="IPR041492">
    <property type="entry name" value="HAD_2"/>
</dbReference>
<gene>
    <name evidence="2" type="ORF">FJY86_03050</name>
</gene>
<dbReference type="PANTHER" id="PTHR43434">
    <property type="entry name" value="PHOSPHOGLYCOLATE PHOSPHATASE"/>
    <property type="match status" value="1"/>
</dbReference>
<sequence length="227" mass="26118">MLKAVVFDFDDTLVKSGDISYRNHCKAAAKMGLPKPTFNVFLKYWGKPWHSMIWALFPHVDVNEFIRVYTKVLVGSRYPIIPGTLDTLNFLHEHHIELGILSNKPTDQLLERINHSALNPNIFSFIFGEQSTVYQKPDSRVFDEVLFQLRKHYIKRHEILYVGDLTVDYFAARGAGIDFCAVLSGFHSAQKFSREGLEQGHMISTVKDLPSWLVENRYLKRAHGSGY</sequence>
<dbReference type="InterPro" id="IPR023198">
    <property type="entry name" value="PGP-like_dom2"/>
</dbReference>
<dbReference type="SFLD" id="SFLDG01129">
    <property type="entry name" value="C1.5:_HAD__Beta-PGM__Phosphata"/>
    <property type="match status" value="1"/>
</dbReference>
<keyword evidence="2" id="KW-0378">Hydrolase</keyword>
<comment type="caution">
    <text evidence="2">The sequence shown here is derived from an EMBL/GenBank/DDBJ whole genome shotgun (WGS) entry which is preliminary data.</text>
</comment>
<dbReference type="GO" id="GO:0006281">
    <property type="term" value="P:DNA repair"/>
    <property type="evidence" value="ECO:0007669"/>
    <property type="project" value="TreeGrafter"/>
</dbReference>
<dbReference type="EMBL" id="VGJJ01000021">
    <property type="protein sequence ID" value="MBM3282292.1"/>
    <property type="molecule type" value="Genomic_DNA"/>
</dbReference>
<reference evidence="2" key="1">
    <citation type="submission" date="2019-03" db="EMBL/GenBank/DDBJ databases">
        <title>Lake Tanganyika Metagenome-Assembled Genomes (MAGs).</title>
        <authorList>
            <person name="Tran P."/>
        </authorList>
    </citation>
    <scope>NUCLEOTIDE SEQUENCE</scope>
    <source>
        <strain evidence="2">M_DeepCast_50m_m2_156</strain>
    </source>
</reference>
<dbReference type="AlphaFoldDB" id="A0A8T4C6U8"/>
<proteinExistence type="inferred from homology"/>
<dbReference type="Pfam" id="PF13419">
    <property type="entry name" value="HAD_2"/>
    <property type="match status" value="1"/>
</dbReference>
<dbReference type="Gene3D" id="3.40.50.1000">
    <property type="entry name" value="HAD superfamily/HAD-like"/>
    <property type="match status" value="1"/>
</dbReference>
<dbReference type="Proteomes" id="UP000774699">
    <property type="component" value="Unassembled WGS sequence"/>
</dbReference>
<comment type="similarity">
    <text evidence="1">Belongs to the HAD-like hydrolase superfamily.</text>
</comment>
<dbReference type="InterPro" id="IPR006439">
    <property type="entry name" value="HAD-SF_hydro_IA"/>
</dbReference>
<dbReference type="SUPFAM" id="SSF56784">
    <property type="entry name" value="HAD-like"/>
    <property type="match status" value="1"/>
</dbReference>
<dbReference type="NCBIfam" id="TIGR01549">
    <property type="entry name" value="HAD-SF-IA-v1"/>
    <property type="match status" value="1"/>
</dbReference>
<dbReference type="Gene3D" id="1.10.150.240">
    <property type="entry name" value="Putative phosphatase, domain 2"/>
    <property type="match status" value="1"/>
</dbReference>
<dbReference type="SFLD" id="SFLDS00003">
    <property type="entry name" value="Haloacid_Dehalogenase"/>
    <property type="match status" value="1"/>
</dbReference>
<protein>
    <submittedName>
        <fullName evidence="2">HAD-IA family hydrolase</fullName>
    </submittedName>
</protein>
<evidence type="ECO:0000313" key="3">
    <source>
        <dbReference type="Proteomes" id="UP000774699"/>
    </source>
</evidence>
<evidence type="ECO:0000256" key="1">
    <source>
        <dbReference type="ARBA" id="ARBA00007958"/>
    </source>
</evidence>
<dbReference type="GO" id="GO:0005829">
    <property type="term" value="C:cytosol"/>
    <property type="evidence" value="ECO:0007669"/>
    <property type="project" value="TreeGrafter"/>
</dbReference>